<dbReference type="Proteomes" id="UP000240974">
    <property type="component" value="Unassembled WGS sequence"/>
</dbReference>
<organism evidence="4 5">
    <name type="scientific">Faecalibacillus intestinalis</name>
    <dbReference type="NCBI Taxonomy" id="1982626"/>
    <lineage>
        <taxon>Bacteria</taxon>
        <taxon>Bacillati</taxon>
        <taxon>Bacillota</taxon>
        <taxon>Erysipelotrichia</taxon>
        <taxon>Erysipelotrichales</taxon>
        <taxon>Coprobacillaceae</taxon>
        <taxon>Faecalibacillus</taxon>
    </lineage>
</organism>
<name>A0A2T3FYF8_9FIRM</name>
<keyword evidence="5" id="KW-1185">Reference proteome</keyword>
<reference evidence="1" key="2">
    <citation type="journal article" date="2020" name="Microbiol. Resour. Announc.">
        <title>Complete Genome Sequence of Faecalibacillus intestinalis JCM 34082, Isolated from Feces from a Healthy Japanese Female.</title>
        <authorList>
            <person name="Sakamoto M."/>
            <person name="Ikeyama N."/>
            <person name="Toyoda A."/>
            <person name="Murakami T."/>
            <person name="Mori H."/>
            <person name="Ohkuma M."/>
        </authorList>
    </citation>
    <scope>NUCLEOTIDE SEQUENCE</scope>
    <source>
        <strain evidence="1">14EGH31</strain>
    </source>
</reference>
<reference evidence="6" key="3">
    <citation type="submission" date="2020-09" db="EMBL/GenBank/DDBJ databases">
        <title>Complete genome sequencing of Faecalibacillus intestinalis strain 14EGH31.</title>
        <authorList>
            <person name="Sakamoto M."/>
            <person name="Murakami T."/>
            <person name="Mori H."/>
        </authorList>
    </citation>
    <scope>NUCLEOTIDE SEQUENCE [LARGE SCALE GENOMIC DNA]</scope>
    <source>
        <strain evidence="6">14EGH31</strain>
    </source>
</reference>
<dbReference type="GeneID" id="70580944"/>
<dbReference type="Proteomes" id="UP000593842">
    <property type="component" value="Chromosome"/>
</dbReference>
<reference evidence="4 5" key="1">
    <citation type="journal article" date="2019" name="Int. J. Syst. Evol. Microbiol.">
        <title>Faecalibacillus intestinalis gen. nov., sp. nov. and Faecalibacillus faecis sp. nov., isolated from human faeces.</title>
        <authorList>
            <person name="Seo B."/>
            <person name="Jeon K."/>
            <person name="Baek I."/>
            <person name="Lee Y.M."/>
            <person name="Baek K."/>
            <person name="Ko G."/>
        </authorList>
    </citation>
    <scope>NUCLEOTIDE SEQUENCE [LARGE SCALE GENOMIC DNA]</scope>
    <source>
        <strain evidence="4 5">SNUG30099</strain>
    </source>
</reference>
<dbReference type="Proteomes" id="UP001197827">
    <property type="component" value="Unassembled WGS sequence"/>
</dbReference>
<evidence type="ECO:0000313" key="4">
    <source>
        <dbReference type="EMBL" id="PST40299.1"/>
    </source>
</evidence>
<proteinExistence type="predicted"/>
<evidence type="ECO:0000313" key="5">
    <source>
        <dbReference type="Proteomes" id="UP000240974"/>
    </source>
</evidence>
<reference evidence="2" key="4">
    <citation type="submission" date="2021-10" db="EMBL/GenBank/DDBJ databases">
        <title>Collection of gut derived symbiotic bacterial strains cultured from healthy donors.</title>
        <authorList>
            <person name="Lin H."/>
            <person name="Littmann E."/>
            <person name="Kohout C."/>
            <person name="Pamer E.G."/>
        </authorList>
    </citation>
    <scope>NUCLEOTIDE SEQUENCE</scope>
    <source>
        <strain evidence="2">DFI.5.2</strain>
    </source>
</reference>
<protein>
    <submittedName>
        <fullName evidence="2">Spore coat protein GerQ</fullName>
    </submittedName>
    <submittedName>
        <fullName evidence="4">Spore gernimation protein GerQ</fullName>
    </submittedName>
</protein>
<dbReference type="AlphaFoldDB" id="A0A2T3FYF8"/>
<dbReference type="RefSeq" id="WP_022002639.1">
    <property type="nucleotide sequence ID" value="NZ_AP024085.1"/>
</dbReference>
<reference evidence="3" key="5">
    <citation type="submission" date="2022-06" db="EMBL/GenBank/DDBJ databases">
        <title>Isolation of gut microbiota from human fecal samples.</title>
        <authorList>
            <person name="Pamer E.G."/>
            <person name="Barat B."/>
            <person name="Waligurski E."/>
            <person name="Medina S."/>
            <person name="Paddock L."/>
            <person name="Mostad J."/>
        </authorList>
    </citation>
    <scope>NUCLEOTIDE SEQUENCE</scope>
    <source>
        <strain evidence="3">DFI.6.24</strain>
    </source>
</reference>
<evidence type="ECO:0000313" key="6">
    <source>
        <dbReference type="Proteomes" id="UP000593842"/>
    </source>
</evidence>
<evidence type="ECO:0000313" key="3">
    <source>
        <dbReference type="EMBL" id="MCQ5061793.1"/>
    </source>
</evidence>
<sequence>MDYFDDLNPYLVKEDDNENLTRQQTVPPTQPVEQTYVENILRVNVGKKGTFYFSYTGSKTWNDKIYTGTLQQAGRDHFIIVTDTGKTVMLLLVYLLWAEFDEPLDYQYKVK</sequence>
<dbReference type="EMBL" id="PYLQ01000012">
    <property type="protein sequence ID" value="PST40299.1"/>
    <property type="molecule type" value="Genomic_DNA"/>
</dbReference>
<accession>A0A2T3FYF8</accession>
<dbReference type="InterPro" id="IPR014099">
    <property type="entry name" value="Spore_coat_GerQ"/>
</dbReference>
<gene>
    <name evidence="4" type="ORF">C7U54_09095</name>
    <name evidence="1" type="ORF">Fi14EGH31_25020</name>
    <name evidence="2" type="ORF">LJD74_02320</name>
    <name evidence="3" type="ORF">NE542_08140</name>
</gene>
<evidence type="ECO:0000313" key="2">
    <source>
        <dbReference type="EMBL" id="MCB8560843.1"/>
    </source>
</evidence>
<keyword evidence="2" id="KW-0946">Virion</keyword>
<evidence type="ECO:0000313" key="1">
    <source>
        <dbReference type="EMBL" id="BCL58790.1"/>
    </source>
</evidence>
<dbReference type="EMBL" id="JANGBO010000006">
    <property type="protein sequence ID" value="MCQ5061793.1"/>
    <property type="molecule type" value="Genomic_DNA"/>
</dbReference>
<dbReference type="Pfam" id="PF09671">
    <property type="entry name" value="Spore_GerQ"/>
    <property type="match status" value="1"/>
</dbReference>
<dbReference type="KEGG" id="fit:Fi14EGH31_25020"/>
<dbReference type="Proteomes" id="UP001204814">
    <property type="component" value="Unassembled WGS sequence"/>
</dbReference>
<dbReference type="EMBL" id="JAJDKQ010000002">
    <property type="protein sequence ID" value="MCB8560843.1"/>
    <property type="molecule type" value="Genomic_DNA"/>
</dbReference>
<keyword evidence="2" id="KW-0167">Capsid protein</keyword>
<dbReference type="EMBL" id="AP024085">
    <property type="protein sequence ID" value="BCL58790.1"/>
    <property type="molecule type" value="Genomic_DNA"/>
</dbReference>